<sequence length="185" mass="21040">MAGHGGARTRSGPMPDPTSERSDLRGLGADIVPLSSKGYHYKPKAFPLSEWVVFDMWKDEDGLHKERDETATDAWNRRERALWRDLWKLPQAIAWHMPKYRYLFNTVALYCRQFVLCETADAKAADRATLARYADTIGLTPQGLRLNGWTIVDDEEKQPKQAASSSGKVIPFKSAKTRYLEEHGD</sequence>
<feature type="region of interest" description="Disordered" evidence="1">
    <location>
        <begin position="1"/>
        <end position="24"/>
    </location>
</feature>
<proteinExistence type="predicted"/>
<dbReference type="RefSeq" id="WP_033499789.1">
    <property type="nucleotide sequence ID" value="NZ_JDUX01000005.1"/>
</dbReference>
<accession>A0A087DRQ1</accession>
<protein>
    <submittedName>
        <fullName evidence="2">Uncharacterized protein</fullName>
    </submittedName>
</protein>
<name>A0A087DRQ1_BIFAD</name>
<dbReference type="Proteomes" id="UP000029091">
    <property type="component" value="Unassembled WGS sequence"/>
</dbReference>
<evidence type="ECO:0000313" key="3">
    <source>
        <dbReference type="Proteomes" id="UP000029091"/>
    </source>
</evidence>
<organism evidence="2 3">
    <name type="scientific">Bifidobacterium adolescentis JCM 15918</name>
    <dbReference type="NCBI Taxonomy" id="1437612"/>
    <lineage>
        <taxon>Bacteria</taxon>
        <taxon>Bacillati</taxon>
        <taxon>Actinomycetota</taxon>
        <taxon>Actinomycetes</taxon>
        <taxon>Bifidobacteriales</taxon>
        <taxon>Bifidobacteriaceae</taxon>
        <taxon>Bifidobacterium</taxon>
    </lineage>
</organism>
<evidence type="ECO:0000313" key="2">
    <source>
        <dbReference type="EMBL" id="KFI98201.1"/>
    </source>
</evidence>
<dbReference type="EMBL" id="JGZQ01000003">
    <property type="protein sequence ID" value="KFI98201.1"/>
    <property type="molecule type" value="Genomic_DNA"/>
</dbReference>
<gene>
    <name evidence="2" type="ORF">BSTER_0776</name>
</gene>
<dbReference type="AlphaFoldDB" id="A0A087DRQ1"/>
<evidence type="ECO:0000256" key="1">
    <source>
        <dbReference type="SAM" id="MobiDB-lite"/>
    </source>
</evidence>
<reference evidence="2 3" key="1">
    <citation type="submission" date="2014-03" db="EMBL/GenBank/DDBJ databases">
        <title>Genomics of Bifidobacteria.</title>
        <authorList>
            <person name="Ventura M."/>
            <person name="Milani C."/>
            <person name="Lugli G.A."/>
        </authorList>
    </citation>
    <scope>NUCLEOTIDE SEQUENCE [LARGE SCALE GENOMIC DNA]</scope>
    <source>
        <strain evidence="3">JCM 15918</strain>
    </source>
</reference>
<comment type="caution">
    <text evidence="2">The sequence shown here is derived from an EMBL/GenBank/DDBJ whole genome shotgun (WGS) entry which is preliminary data.</text>
</comment>